<dbReference type="SUPFAM" id="SSF52799">
    <property type="entry name" value="(Phosphotyrosine protein) phosphatases II"/>
    <property type="match status" value="1"/>
</dbReference>
<dbReference type="OrthoDB" id="9806482at2"/>
<protein>
    <submittedName>
        <fullName evidence="2">Protein phosphatase</fullName>
    </submittedName>
</protein>
<dbReference type="InterPro" id="IPR016130">
    <property type="entry name" value="Tyr_Pase_AS"/>
</dbReference>
<dbReference type="PANTHER" id="PTHR23339">
    <property type="entry name" value="TYROSINE SPECIFIC PROTEIN PHOSPHATASE AND DUAL SPECIFICITY PROTEIN PHOSPHATASE"/>
    <property type="match status" value="1"/>
</dbReference>
<dbReference type="Proteomes" id="UP000217763">
    <property type="component" value="Chromosome"/>
</dbReference>
<dbReference type="Gene3D" id="3.90.190.10">
    <property type="entry name" value="Protein tyrosine phosphatase superfamily"/>
    <property type="match status" value="1"/>
</dbReference>
<dbReference type="InterPro" id="IPR050561">
    <property type="entry name" value="PTP"/>
</dbReference>
<dbReference type="AlphaFoldDB" id="A0A231N4L2"/>
<evidence type="ECO:0000313" key="3">
    <source>
        <dbReference type="Proteomes" id="UP000217763"/>
    </source>
</evidence>
<sequence length="168" mass="17903">MSQHPFDYLTLGEGRGRLILTPCPGTKEAALDASLTQLRDAGAAAVLTLMPGEEMEKNRVAAMPVLCEALELAWFHLPVEDDAAPEAAFEQAWLEARDQVLALLAQGRDVAIHCKGGSGRTGLMAAIILLALEVPLSEAVQRVQALRPKALCLPAHRSYVEALEGPAG</sequence>
<evidence type="ECO:0000259" key="1">
    <source>
        <dbReference type="PROSITE" id="PS50056"/>
    </source>
</evidence>
<dbReference type="PROSITE" id="PS00383">
    <property type="entry name" value="TYR_PHOSPHATASE_1"/>
    <property type="match status" value="1"/>
</dbReference>
<reference evidence="3" key="1">
    <citation type="submission" date="2015-09" db="EMBL/GenBank/DDBJ databases">
        <authorList>
            <person name="Shao Z."/>
            <person name="Wang L."/>
        </authorList>
    </citation>
    <scope>NUCLEOTIDE SEQUENCE [LARGE SCALE GENOMIC DNA]</scope>
    <source>
        <strain evidence="3">F13-1</strain>
    </source>
</reference>
<organism evidence="2 3">
    <name type="scientific">Zobellella denitrificans</name>
    <dbReference type="NCBI Taxonomy" id="347534"/>
    <lineage>
        <taxon>Bacteria</taxon>
        <taxon>Pseudomonadati</taxon>
        <taxon>Pseudomonadota</taxon>
        <taxon>Gammaproteobacteria</taxon>
        <taxon>Aeromonadales</taxon>
        <taxon>Aeromonadaceae</taxon>
        <taxon>Zobellella</taxon>
    </lineage>
</organism>
<gene>
    <name evidence="2" type="ORF">AN401_06240</name>
</gene>
<keyword evidence="3" id="KW-1185">Reference proteome</keyword>
<feature type="domain" description="Tyrosine specific protein phosphatases" evidence="1">
    <location>
        <begin position="91"/>
        <end position="158"/>
    </location>
</feature>
<name>A0A231N4L2_9GAMM</name>
<proteinExistence type="predicted"/>
<dbReference type="Pfam" id="PF22785">
    <property type="entry name" value="Tc-R-P"/>
    <property type="match status" value="1"/>
</dbReference>
<dbReference type="PROSITE" id="PS50056">
    <property type="entry name" value="TYR_PHOSPHATASE_2"/>
    <property type="match status" value="1"/>
</dbReference>
<dbReference type="RefSeq" id="WP_094037944.1">
    <property type="nucleotide sequence ID" value="NZ_CP012621.1"/>
</dbReference>
<evidence type="ECO:0000313" key="2">
    <source>
        <dbReference type="EMBL" id="ATG73511.1"/>
    </source>
</evidence>
<dbReference type="InterPro" id="IPR000387">
    <property type="entry name" value="Tyr_Pase_dom"/>
</dbReference>
<dbReference type="InterPro" id="IPR029021">
    <property type="entry name" value="Prot-tyrosine_phosphatase-like"/>
</dbReference>
<accession>A0A231N4L2</accession>
<dbReference type="KEGG" id="zdf:AN401_06240"/>
<dbReference type="EMBL" id="CP012621">
    <property type="protein sequence ID" value="ATG73511.1"/>
    <property type="molecule type" value="Genomic_DNA"/>
</dbReference>